<evidence type="ECO:0000313" key="1">
    <source>
        <dbReference type="EMBL" id="WSB07972.1"/>
    </source>
</evidence>
<dbReference type="RefSeq" id="WP_326705596.1">
    <property type="nucleotide sequence ID" value="NZ_CP109083.1"/>
</dbReference>
<dbReference type="EMBL" id="CP109083">
    <property type="protein sequence ID" value="WSB07972.1"/>
    <property type="molecule type" value="Genomic_DNA"/>
</dbReference>
<name>A0ABZ1EV57_9ACTN</name>
<reference evidence="1 2" key="1">
    <citation type="submission" date="2022-10" db="EMBL/GenBank/DDBJ databases">
        <title>The complete genomes of actinobacterial strains from the NBC collection.</title>
        <authorList>
            <person name="Joergensen T.S."/>
            <person name="Alvarez Arevalo M."/>
            <person name="Sterndorff E.B."/>
            <person name="Faurdal D."/>
            <person name="Vuksanovic O."/>
            <person name="Mourched A.-S."/>
            <person name="Charusanti P."/>
            <person name="Shaw S."/>
            <person name="Blin K."/>
            <person name="Weber T."/>
        </authorList>
    </citation>
    <scope>NUCLEOTIDE SEQUENCE [LARGE SCALE GENOMIC DNA]</scope>
    <source>
        <strain evidence="1 2">NBC 01792</strain>
    </source>
</reference>
<sequence>MKGGVSVGKVWRWAAYGTTLVIGAAGCGDGGSDEAGQPVRSPSQVCDATLKASAWKALENIGGTDRYTELSGNQENGDPRRFSLPLAAKRLHSELPLRNKCAVYKADGKNDFPLLDIDFEAQAASSVPGKDVKAGDGEVFYPLGAFAAVNSKPGSDYATLIFTCASKGPDGSTSHVKASLYVPTEQTQPDSTATDRMAVLNDVSRAMAGQLGCADEAALPAQVPGPAKG</sequence>
<protein>
    <recommendedName>
        <fullName evidence="3">Lipoprotein</fullName>
    </recommendedName>
</protein>
<organism evidence="1 2">
    <name type="scientific">Streptomyces cyaneofuscatus</name>
    <dbReference type="NCBI Taxonomy" id="66883"/>
    <lineage>
        <taxon>Bacteria</taxon>
        <taxon>Bacillati</taxon>
        <taxon>Actinomycetota</taxon>
        <taxon>Actinomycetes</taxon>
        <taxon>Kitasatosporales</taxon>
        <taxon>Streptomycetaceae</taxon>
        <taxon>Streptomyces</taxon>
    </lineage>
</organism>
<dbReference type="PROSITE" id="PS51257">
    <property type="entry name" value="PROKAR_LIPOPROTEIN"/>
    <property type="match status" value="1"/>
</dbReference>
<keyword evidence="2" id="KW-1185">Reference proteome</keyword>
<accession>A0ABZ1EV57</accession>
<evidence type="ECO:0000313" key="2">
    <source>
        <dbReference type="Proteomes" id="UP001356428"/>
    </source>
</evidence>
<evidence type="ECO:0008006" key="3">
    <source>
        <dbReference type="Google" id="ProtNLM"/>
    </source>
</evidence>
<dbReference type="Proteomes" id="UP001356428">
    <property type="component" value="Chromosome"/>
</dbReference>
<proteinExistence type="predicted"/>
<gene>
    <name evidence="1" type="ORF">OG849_12275</name>
</gene>